<evidence type="ECO:0000313" key="1">
    <source>
        <dbReference type="EMBL" id="EWM30638.1"/>
    </source>
</evidence>
<dbReference type="AlphaFoldDB" id="W7U4C4"/>
<name>W7U4C4_9STRA</name>
<proteinExistence type="predicted"/>
<evidence type="ECO:0000313" key="2">
    <source>
        <dbReference type="Proteomes" id="UP000019335"/>
    </source>
</evidence>
<dbReference type="OrthoDB" id="10588428at2759"/>
<comment type="caution">
    <text evidence="1">The sequence shown here is derived from an EMBL/GenBank/DDBJ whole genome shotgun (WGS) entry which is preliminary data.</text>
</comment>
<dbReference type="Proteomes" id="UP000019335">
    <property type="component" value="Chromosome 1"/>
</dbReference>
<reference evidence="1 2" key="1">
    <citation type="journal article" date="2014" name="Mol. Plant">
        <title>Chromosome Scale Genome Assembly and Transcriptome Profiling of Nannochloropsis gaditana in Nitrogen Depletion.</title>
        <authorList>
            <person name="Corteggiani Carpinelli E."/>
            <person name="Telatin A."/>
            <person name="Vitulo N."/>
            <person name="Forcato C."/>
            <person name="D'Angelo M."/>
            <person name="Schiavon R."/>
            <person name="Vezzi A."/>
            <person name="Giacometti G.M."/>
            <person name="Morosinotto T."/>
            <person name="Valle G."/>
        </authorList>
    </citation>
    <scope>NUCLEOTIDE SEQUENCE [LARGE SCALE GENOMIC DNA]</scope>
    <source>
        <strain evidence="1 2">B-31</strain>
    </source>
</reference>
<keyword evidence="2" id="KW-1185">Reference proteome</keyword>
<sequence length="185" mass="20253">MQMEWEVPRCGFHCHHDHKPQPKFVLSESHRRCSMAPSSLKPFGQNGVHIAGALTDDEIKELAPRFPAWLYLCCDTGSDTGAPNGGFPSVARGHDGGKHVHVPVDHTDLDMALTRRLLGAYTTLLPPTVRSPLLISCYGQRVSPRAGTRRSAGNWAQRGPLLFQQPRLDRLGSGLSILHFDGAGT</sequence>
<protein>
    <submittedName>
        <fullName evidence="1">Uncharacterized protein</fullName>
    </submittedName>
</protein>
<dbReference type="EMBL" id="AZIL01000012">
    <property type="protein sequence ID" value="EWM30638.1"/>
    <property type="molecule type" value="Genomic_DNA"/>
</dbReference>
<gene>
    <name evidence="1" type="ORF">Naga_100568g1</name>
</gene>
<organism evidence="1 2">
    <name type="scientific">Nannochloropsis gaditana</name>
    <dbReference type="NCBI Taxonomy" id="72520"/>
    <lineage>
        <taxon>Eukaryota</taxon>
        <taxon>Sar</taxon>
        <taxon>Stramenopiles</taxon>
        <taxon>Ochrophyta</taxon>
        <taxon>Eustigmatophyceae</taxon>
        <taxon>Eustigmatales</taxon>
        <taxon>Monodopsidaceae</taxon>
        <taxon>Nannochloropsis</taxon>
    </lineage>
</organism>
<accession>W7U4C4</accession>